<evidence type="ECO:0000313" key="3">
    <source>
        <dbReference type="Proteomes" id="UP000657075"/>
    </source>
</evidence>
<accession>A0A830EGP2</accession>
<reference evidence="1" key="4">
    <citation type="journal article" date="2023" name="Microbiol. Resour. Announc.">
        <title>Complete Genome Sequence of Vulcanisaeta souniana Strain IC-059, a Hyperthermophilic Archaeon Isolated from Hot Spring Water in Japan.</title>
        <authorList>
            <person name="Kato S."/>
            <person name="Itoh T."/>
            <person name="Wu L."/>
            <person name="Ma J."/>
            <person name="Ohkuma M."/>
        </authorList>
    </citation>
    <scope>NUCLEOTIDE SEQUENCE</scope>
    <source>
        <strain evidence="1">JCM 11219</strain>
    </source>
</reference>
<gene>
    <name evidence="2" type="ORF">GCM10007112_20310</name>
    <name evidence="1" type="ORF">Vsou_21240</name>
</gene>
<name>A0A830EGP2_9CREN</name>
<sequence>MSSLFDAEKLRRLLVLAGTKVRPKGKSMVGVVVGVWMNVYVNNSGYVEIRAGRGSLEVYVNQDEIKRRSGLVAKVCDVLRRMHEETMNEGNKKRVKETVKTITSIGCETLT</sequence>
<dbReference type="RefSeq" id="WP_188603832.1">
    <property type="nucleotide sequence ID" value="NZ_AP026830.1"/>
</dbReference>
<evidence type="ECO:0000313" key="1">
    <source>
        <dbReference type="EMBL" id="BDR93031.1"/>
    </source>
</evidence>
<organism evidence="2 3">
    <name type="scientific">Vulcanisaeta souniana JCM 11219</name>
    <dbReference type="NCBI Taxonomy" id="1293586"/>
    <lineage>
        <taxon>Archaea</taxon>
        <taxon>Thermoproteota</taxon>
        <taxon>Thermoprotei</taxon>
        <taxon>Thermoproteales</taxon>
        <taxon>Thermoproteaceae</taxon>
        <taxon>Vulcanisaeta</taxon>
    </lineage>
</organism>
<proteinExistence type="predicted"/>
<dbReference type="Proteomes" id="UP001060771">
    <property type="component" value="Chromosome"/>
</dbReference>
<protein>
    <submittedName>
        <fullName evidence="2">Uncharacterized protein</fullName>
    </submittedName>
</protein>
<dbReference type="GeneID" id="76207665"/>
<dbReference type="EMBL" id="AP026830">
    <property type="protein sequence ID" value="BDR93031.1"/>
    <property type="molecule type" value="Genomic_DNA"/>
</dbReference>
<keyword evidence="4" id="KW-1185">Reference proteome</keyword>
<evidence type="ECO:0000313" key="2">
    <source>
        <dbReference type="EMBL" id="GGI83437.1"/>
    </source>
</evidence>
<reference evidence="2" key="1">
    <citation type="journal article" date="2014" name="Int. J. Syst. Evol. Microbiol.">
        <title>Complete genome sequence of Corynebacterium casei LMG S-19264T (=DSM 44701T), isolated from a smear-ripened cheese.</title>
        <authorList>
            <consortium name="US DOE Joint Genome Institute (JGI-PGF)"/>
            <person name="Walter F."/>
            <person name="Albersmeier A."/>
            <person name="Kalinowski J."/>
            <person name="Ruckert C."/>
        </authorList>
    </citation>
    <scope>NUCLEOTIDE SEQUENCE</scope>
    <source>
        <strain evidence="2">JCM 11219</strain>
    </source>
</reference>
<dbReference type="AlphaFoldDB" id="A0A830EGP2"/>
<evidence type="ECO:0000313" key="4">
    <source>
        <dbReference type="Proteomes" id="UP001060771"/>
    </source>
</evidence>
<dbReference type="Proteomes" id="UP000657075">
    <property type="component" value="Unassembled WGS sequence"/>
</dbReference>
<dbReference type="EMBL" id="BMNM01000010">
    <property type="protein sequence ID" value="GGI83437.1"/>
    <property type="molecule type" value="Genomic_DNA"/>
</dbReference>
<reference evidence="4" key="3">
    <citation type="submission" date="2022-09" db="EMBL/GenBank/DDBJ databases">
        <title>Complete genome sequence of Vulcanisaeta souniana.</title>
        <authorList>
            <person name="Kato S."/>
            <person name="Itoh T."/>
            <person name="Ohkuma M."/>
        </authorList>
    </citation>
    <scope>NUCLEOTIDE SEQUENCE [LARGE SCALE GENOMIC DNA]</scope>
    <source>
        <strain evidence="4">JCM 11219</strain>
    </source>
</reference>
<reference evidence="2" key="2">
    <citation type="submission" date="2020-09" db="EMBL/GenBank/DDBJ databases">
        <authorList>
            <person name="Sun Q."/>
            <person name="Ohkuma M."/>
        </authorList>
    </citation>
    <scope>NUCLEOTIDE SEQUENCE</scope>
    <source>
        <strain evidence="2">JCM 11219</strain>
    </source>
</reference>